<name>A0A9W9H5I1_9EURO</name>
<reference evidence="2" key="2">
    <citation type="journal article" date="2023" name="IMA Fungus">
        <title>Comparative genomic study of the Penicillium genus elucidates a diverse pangenome and 15 lateral gene transfer events.</title>
        <authorList>
            <person name="Petersen C."/>
            <person name="Sorensen T."/>
            <person name="Nielsen M.R."/>
            <person name="Sondergaard T.E."/>
            <person name="Sorensen J.L."/>
            <person name="Fitzpatrick D.A."/>
            <person name="Frisvad J.C."/>
            <person name="Nielsen K.L."/>
        </authorList>
    </citation>
    <scope>NUCLEOTIDE SEQUENCE</scope>
    <source>
        <strain evidence="2">IBT 22155</strain>
    </source>
</reference>
<dbReference type="OrthoDB" id="4367035at2759"/>
<protein>
    <submittedName>
        <fullName evidence="2">Uncharacterized protein</fullName>
    </submittedName>
</protein>
<gene>
    <name evidence="2" type="ORF">N7515_003888</name>
</gene>
<dbReference type="Proteomes" id="UP001149079">
    <property type="component" value="Unassembled WGS sequence"/>
</dbReference>
<reference evidence="2" key="1">
    <citation type="submission" date="2022-11" db="EMBL/GenBank/DDBJ databases">
        <authorList>
            <person name="Petersen C."/>
        </authorList>
    </citation>
    <scope>NUCLEOTIDE SEQUENCE</scope>
    <source>
        <strain evidence="2">IBT 22155</strain>
    </source>
</reference>
<feature type="compositionally biased region" description="Basic residues" evidence="1">
    <location>
        <begin position="10"/>
        <end position="23"/>
    </location>
</feature>
<proteinExistence type="predicted"/>
<dbReference type="RefSeq" id="XP_056523689.1">
    <property type="nucleotide sequence ID" value="XM_056664632.1"/>
</dbReference>
<accession>A0A9W9H5I1</accession>
<dbReference type="EMBL" id="JAPQKL010000003">
    <property type="protein sequence ID" value="KAJ5139040.1"/>
    <property type="molecule type" value="Genomic_DNA"/>
</dbReference>
<keyword evidence="3" id="KW-1185">Reference proteome</keyword>
<comment type="caution">
    <text evidence="2">The sequence shown here is derived from an EMBL/GenBank/DDBJ whole genome shotgun (WGS) entry which is preliminary data.</text>
</comment>
<feature type="region of interest" description="Disordered" evidence="1">
    <location>
        <begin position="1"/>
        <end position="27"/>
    </location>
</feature>
<evidence type="ECO:0000256" key="1">
    <source>
        <dbReference type="SAM" id="MobiDB-lite"/>
    </source>
</evidence>
<sequence length="293" mass="33031">MGNSLSKVKGTLKAKSPKSKSTQRAKTTVEDIEALITPKPLTPLDAYDLTISQVNKGFHLTEYTNEIFEGFWTKITICPHCLTIYLGHLLNQYTIEHANGDPNALRSRLDRLFLAVHCLPPDLCYPSKPPVPLFGGTKGRYEPFIHEGKQYSLRASTEGSLWYGRQPQQGLKLCAVAVTMKEGYAEFGVPECLAYMSMIQSRRAVEKKKRHRIFGLCTDGEDFHFLEIDSGLNWSRLHLTYSNDLQQILELLAFIHLCASMLRDEDLDGESDDDSEAPVGYVIDPDYPAWVKA</sequence>
<organism evidence="2 3">
    <name type="scientific">Penicillium bovifimosum</name>
    <dbReference type="NCBI Taxonomy" id="126998"/>
    <lineage>
        <taxon>Eukaryota</taxon>
        <taxon>Fungi</taxon>
        <taxon>Dikarya</taxon>
        <taxon>Ascomycota</taxon>
        <taxon>Pezizomycotina</taxon>
        <taxon>Eurotiomycetes</taxon>
        <taxon>Eurotiomycetidae</taxon>
        <taxon>Eurotiales</taxon>
        <taxon>Aspergillaceae</taxon>
        <taxon>Penicillium</taxon>
    </lineage>
</organism>
<dbReference type="GeneID" id="81403802"/>
<evidence type="ECO:0000313" key="2">
    <source>
        <dbReference type="EMBL" id="KAJ5139040.1"/>
    </source>
</evidence>
<dbReference type="AlphaFoldDB" id="A0A9W9H5I1"/>
<evidence type="ECO:0000313" key="3">
    <source>
        <dbReference type="Proteomes" id="UP001149079"/>
    </source>
</evidence>